<evidence type="ECO:0000313" key="2">
    <source>
        <dbReference type="EMBL" id="ACP24203.1"/>
    </source>
</evidence>
<gene>
    <name evidence="2" type="ordered locus">NGR_c04070</name>
</gene>
<protein>
    <submittedName>
        <fullName evidence="2">Uncharacterized protein</fullName>
    </submittedName>
</protein>
<dbReference type="OrthoDB" id="8305267at2"/>
<reference evidence="2 3" key="1">
    <citation type="journal article" date="2009" name="Appl. Environ. Microbiol.">
        <title>Rhizobium sp. strain NGR234 possesses a remarkable number of secretion systems.</title>
        <authorList>
            <person name="Schmeisser C."/>
            <person name="Liesegang H."/>
            <person name="Krysciak D."/>
            <person name="Bakkou N."/>
            <person name="Le Quere A."/>
            <person name="Wollherr A."/>
            <person name="Heinemeyer I."/>
            <person name="Morgenstern B."/>
            <person name="Pommerening-Roeser A."/>
            <person name="Flores M."/>
            <person name="Palacios R."/>
            <person name="Brenner S."/>
            <person name="Gottschalk G."/>
            <person name="Schmitz R.A."/>
            <person name="Broughton W.J."/>
            <person name="Perret X."/>
            <person name="Strittmatter A.W."/>
            <person name="Streit W.R."/>
        </authorList>
    </citation>
    <scope>NUCLEOTIDE SEQUENCE [LARGE SCALE GENOMIC DNA]</scope>
    <source>
        <strain evidence="3">NBRC 101917 / NGR234</strain>
    </source>
</reference>
<dbReference type="AlphaFoldDB" id="C3MGT8"/>
<evidence type="ECO:0000313" key="3">
    <source>
        <dbReference type="Proteomes" id="UP000001054"/>
    </source>
</evidence>
<keyword evidence="3" id="KW-1185">Reference proteome</keyword>
<sequence length="117" mass="13255">MRAADAALLDPCDKHRDEGERAFAKPNYATVVYLASERPRRCEGRYGLGLVIMRDELGRGSPNRTRFPRERMILKKLPQKYPTAKRAAREPPFDPDGSPVLRLSPCHIMSVPPVQRA</sequence>
<accession>C3MGT8</accession>
<dbReference type="HOGENOM" id="CLU_2082982_0_0_5"/>
<name>C3MGT8_SINFN</name>
<proteinExistence type="predicted"/>
<evidence type="ECO:0000256" key="1">
    <source>
        <dbReference type="SAM" id="MobiDB-lite"/>
    </source>
</evidence>
<dbReference type="Proteomes" id="UP000001054">
    <property type="component" value="Chromosome"/>
</dbReference>
<dbReference type="KEGG" id="rhi:NGR_c04070"/>
<feature type="region of interest" description="Disordered" evidence="1">
    <location>
        <begin position="80"/>
        <end position="101"/>
    </location>
</feature>
<dbReference type="EMBL" id="CP001389">
    <property type="protein sequence ID" value="ACP24203.1"/>
    <property type="molecule type" value="Genomic_DNA"/>
</dbReference>
<organism evidence="2 3">
    <name type="scientific">Sinorhizobium fredii (strain NBRC 101917 / NGR234)</name>
    <dbReference type="NCBI Taxonomy" id="394"/>
    <lineage>
        <taxon>Bacteria</taxon>
        <taxon>Pseudomonadati</taxon>
        <taxon>Pseudomonadota</taxon>
        <taxon>Alphaproteobacteria</taxon>
        <taxon>Hyphomicrobiales</taxon>
        <taxon>Rhizobiaceae</taxon>
        <taxon>Sinorhizobium/Ensifer group</taxon>
        <taxon>Sinorhizobium</taxon>
    </lineage>
</organism>